<accession>A0A6J8F694</accession>
<feature type="region of interest" description="Disordered" evidence="2">
    <location>
        <begin position="301"/>
        <end position="321"/>
    </location>
</feature>
<sequence>MHTRFSLAFLHSPSHLFLFLFLSPPITRDLAHRCAGRLHQPEVLRMSGEFSLLQHLGVTVDKCDSSADLAPPTHSSKAAFRVWAPSQHPPSKCCTAEETCQVLEKKRKGAHPSYADPTGEVLLRRKNGVEAQYIVYNSKIPSVYGINKRLAEKKAEREREENSPLFKYGLALIEGEAGQKEARRALLQELRRCNQEQARLSKEEGLRERARRLAHERAVVQHNAGEAAREEEDATRKKMMDREAVREAAVKALTLREERRADANVDARVVASGWDGKDEDDRRHLAAVERTRQLAEENFRAAEQRRAERKAQEQDARERAQAERMELQRQLAQEHVKDLERHRRNAEALRGAQEAARERRSRANAADAHLQVVPSESLFDAVERRQRDEAMRAQQKRMEDMAVNVRLAAQKRANAQAERDRERQYAAEYAKAELESFQREVEHARQRRQQERLELQDAAEAAAKVRQAHADAARQREQSMAPLFFWPASQSPGAEKAKIAETRRFREDLRRQAEKKRDERAQEEEAERARERALIEYDTRSAQEAVERERKETREKAEHLRRILEAQIAQKRKGTVGDRQACAAVDVSHVPVTKAMILYRCPVTGELLPASAYDFGVQRGR</sequence>
<keyword evidence="3" id="KW-0732">Signal</keyword>
<dbReference type="VEuPathDB" id="TriTrypDB:LDHU3_12.0100"/>
<gene>
    <name evidence="4" type="ORF">LDHU3_12.0100</name>
</gene>
<protein>
    <submittedName>
        <fullName evidence="4">Hypothetical_protein_conserved</fullName>
    </submittedName>
</protein>
<proteinExistence type="predicted"/>
<name>A0A6J8F694_LEIDO</name>
<evidence type="ECO:0000256" key="3">
    <source>
        <dbReference type="SAM" id="SignalP"/>
    </source>
</evidence>
<dbReference type="EMBL" id="LR812632">
    <property type="protein sequence ID" value="CAC5428247.1"/>
    <property type="molecule type" value="Genomic_DNA"/>
</dbReference>
<reference evidence="4" key="1">
    <citation type="submission" date="2020-06" db="EMBL/GenBank/DDBJ databases">
        <authorList>
            <person name="Camacho E."/>
            <person name="Gonzalez-de la Fuente S."/>
            <person name="Rastrojo A."/>
            <person name="Peiro-Pastor R."/>
            <person name="Solana JC."/>
            <person name="Tabera L."/>
            <person name="Gamarro F."/>
            <person name="Carrasco-Ramiro F."/>
            <person name="Requena JM."/>
            <person name="Aguado B."/>
        </authorList>
    </citation>
    <scope>NUCLEOTIDE SEQUENCE</scope>
</reference>
<dbReference type="VEuPathDB" id="TriTrypDB:LdCL_120005700"/>
<evidence type="ECO:0000256" key="1">
    <source>
        <dbReference type="SAM" id="Coils"/>
    </source>
</evidence>
<evidence type="ECO:0000256" key="2">
    <source>
        <dbReference type="SAM" id="MobiDB-lite"/>
    </source>
</evidence>
<feature type="region of interest" description="Disordered" evidence="2">
    <location>
        <begin position="221"/>
        <end position="240"/>
    </location>
</feature>
<feature type="coiled-coil region" evidence="1">
    <location>
        <begin position="415"/>
        <end position="468"/>
    </location>
</feature>
<dbReference type="Proteomes" id="UP000601710">
    <property type="component" value="Chromosome 12"/>
</dbReference>
<evidence type="ECO:0000313" key="4">
    <source>
        <dbReference type="EMBL" id="CAC5428247.1"/>
    </source>
</evidence>
<feature type="coiled-coil region" evidence="1">
    <location>
        <begin position="499"/>
        <end position="570"/>
    </location>
</feature>
<feature type="chain" id="PRO_5026715316" evidence="3">
    <location>
        <begin position="32"/>
        <end position="621"/>
    </location>
</feature>
<organism evidence="4 5">
    <name type="scientific">Leishmania donovani</name>
    <dbReference type="NCBI Taxonomy" id="5661"/>
    <lineage>
        <taxon>Eukaryota</taxon>
        <taxon>Discoba</taxon>
        <taxon>Euglenozoa</taxon>
        <taxon>Kinetoplastea</taxon>
        <taxon>Metakinetoplastina</taxon>
        <taxon>Trypanosomatida</taxon>
        <taxon>Trypanosomatidae</taxon>
        <taxon>Leishmaniinae</taxon>
        <taxon>Leishmania</taxon>
    </lineage>
</organism>
<feature type="region of interest" description="Disordered" evidence="2">
    <location>
        <begin position="346"/>
        <end position="366"/>
    </location>
</feature>
<dbReference type="VEuPathDB" id="TriTrypDB:LdBPK_120070.1"/>
<evidence type="ECO:0000313" key="5">
    <source>
        <dbReference type="Proteomes" id="UP000601710"/>
    </source>
</evidence>
<dbReference type="AlphaFoldDB" id="A0A6J8F694"/>
<keyword evidence="1" id="KW-0175">Coiled coil</keyword>
<feature type="signal peptide" evidence="3">
    <location>
        <begin position="1"/>
        <end position="31"/>
    </location>
</feature>